<dbReference type="PANTHER" id="PTHR44936:SF10">
    <property type="entry name" value="SENSOR PROTEIN RSTB"/>
    <property type="match status" value="1"/>
</dbReference>
<feature type="transmembrane region" description="Helical" evidence="10">
    <location>
        <begin position="163"/>
        <end position="184"/>
    </location>
</feature>
<evidence type="ECO:0000256" key="6">
    <source>
        <dbReference type="ARBA" id="ARBA00022679"/>
    </source>
</evidence>
<keyword evidence="10" id="KW-0472">Membrane</keyword>
<keyword evidence="10" id="KW-0812">Transmembrane</keyword>
<dbReference type="GO" id="GO:0005886">
    <property type="term" value="C:plasma membrane"/>
    <property type="evidence" value="ECO:0007669"/>
    <property type="project" value="UniProtKB-SubCell"/>
</dbReference>
<dbReference type="Pfam" id="PF00672">
    <property type="entry name" value="HAMP"/>
    <property type="match status" value="1"/>
</dbReference>
<dbReference type="InterPro" id="IPR003660">
    <property type="entry name" value="HAMP_dom"/>
</dbReference>
<evidence type="ECO:0000256" key="5">
    <source>
        <dbReference type="ARBA" id="ARBA00022553"/>
    </source>
</evidence>
<evidence type="ECO:0000256" key="1">
    <source>
        <dbReference type="ARBA" id="ARBA00000085"/>
    </source>
</evidence>
<dbReference type="Pfam" id="PF00512">
    <property type="entry name" value="HisKA"/>
    <property type="match status" value="1"/>
</dbReference>
<keyword evidence="6" id="KW-0808">Transferase</keyword>
<dbReference type="PRINTS" id="PR00344">
    <property type="entry name" value="BCTRLSENSOR"/>
</dbReference>
<dbReference type="Proteomes" id="UP000288293">
    <property type="component" value="Unassembled WGS sequence"/>
</dbReference>
<dbReference type="PROSITE" id="PS50885">
    <property type="entry name" value="HAMP"/>
    <property type="match status" value="1"/>
</dbReference>
<dbReference type="SUPFAM" id="SSF55874">
    <property type="entry name" value="ATPase domain of HSP90 chaperone/DNA topoisomerase II/histidine kinase"/>
    <property type="match status" value="1"/>
</dbReference>
<dbReference type="Gene3D" id="1.10.287.130">
    <property type="match status" value="1"/>
</dbReference>
<keyword evidence="8 13" id="KW-0418">Kinase</keyword>
<dbReference type="Pfam" id="PF02518">
    <property type="entry name" value="HATPase_c"/>
    <property type="match status" value="1"/>
</dbReference>
<keyword evidence="4" id="KW-1003">Cell membrane</keyword>
<dbReference type="SUPFAM" id="SSF47384">
    <property type="entry name" value="Homodimeric domain of signal transducing histidine kinase"/>
    <property type="match status" value="1"/>
</dbReference>
<feature type="transmembrane region" description="Helical" evidence="10">
    <location>
        <begin position="20"/>
        <end position="39"/>
    </location>
</feature>
<dbReference type="EMBL" id="PIPL01000003">
    <property type="protein sequence ID" value="RUO23906.1"/>
    <property type="molecule type" value="Genomic_DNA"/>
</dbReference>
<keyword evidence="7" id="KW-0547">Nucleotide-binding</keyword>
<keyword evidence="9" id="KW-0067">ATP-binding</keyword>
<evidence type="ECO:0000256" key="10">
    <source>
        <dbReference type="SAM" id="Phobius"/>
    </source>
</evidence>
<evidence type="ECO:0000256" key="4">
    <source>
        <dbReference type="ARBA" id="ARBA00022475"/>
    </source>
</evidence>
<protein>
    <recommendedName>
        <fullName evidence="3">histidine kinase</fullName>
        <ecNumber evidence="3">2.7.13.3</ecNumber>
    </recommendedName>
</protein>
<dbReference type="InterPro" id="IPR005467">
    <property type="entry name" value="His_kinase_dom"/>
</dbReference>
<dbReference type="Gene3D" id="6.10.340.10">
    <property type="match status" value="1"/>
</dbReference>
<dbReference type="PROSITE" id="PS50109">
    <property type="entry name" value="HIS_KIN"/>
    <property type="match status" value="1"/>
</dbReference>
<accession>A0A432W3M9</accession>
<dbReference type="OrthoDB" id="9804645at2"/>
<dbReference type="SMART" id="SM00387">
    <property type="entry name" value="HATPase_c"/>
    <property type="match status" value="1"/>
</dbReference>
<dbReference type="InterPro" id="IPR003661">
    <property type="entry name" value="HisK_dim/P_dom"/>
</dbReference>
<dbReference type="GO" id="GO:0005524">
    <property type="term" value="F:ATP binding"/>
    <property type="evidence" value="ECO:0007669"/>
    <property type="project" value="UniProtKB-KW"/>
</dbReference>
<sequence length="458" mass="50846">MQGNRRTRWYQSLTLRLLAFFWLLLLLALAGAFMSALYLTRPVQPEMMDSDFERTLSPILSQSDNYELLQPGRLLVGDYRVVARKGGPEDSGLELTPGLAQETAAAAIRLLNQDTPLQMPVRGNMVAGPFPMGSAHLVISRPLTVDELAELENQDLQDWLPNIMWMAVAISGFGALVLGVWFVMPLKRLRTATREIAAGSAEPNLGRLPRRRDELGELARTLGSTAIELATSRDAQRRLLSDVSHELRSPLARLQVALDLLETEDVKNSTHWQQLEKDIFRLAGIIDSILWLSRLENGISQLEREPVSLGHLLNDLRGDLIYEHPEYKGRLLLPEEDLPTLETDPILLRLAIENLVRNGFQYGPEEGKVFITADITGTQCCLKILDEGPGVDESKLGELFVPFFRADPSRHHGAGVGLGLALCQRASTVLGGDIEARNHPEGGFEATFCLPLNVTKKK</sequence>
<evidence type="ECO:0000256" key="8">
    <source>
        <dbReference type="ARBA" id="ARBA00022777"/>
    </source>
</evidence>
<evidence type="ECO:0000256" key="9">
    <source>
        <dbReference type="ARBA" id="ARBA00022840"/>
    </source>
</evidence>
<reference evidence="13 14" key="1">
    <citation type="journal article" date="2011" name="Front. Microbiol.">
        <title>Genomic signatures of strain selection and enhancement in Bacillus atrophaeus var. globigii, a historical biowarfare simulant.</title>
        <authorList>
            <person name="Gibbons H.S."/>
            <person name="Broomall S.M."/>
            <person name="McNew L.A."/>
            <person name="Daligault H."/>
            <person name="Chapman C."/>
            <person name="Bruce D."/>
            <person name="Karavis M."/>
            <person name="Krepps M."/>
            <person name="McGregor P.A."/>
            <person name="Hong C."/>
            <person name="Park K.H."/>
            <person name="Akmal A."/>
            <person name="Feldman A."/>
            <person name="Lin J.S."/>
            <person name="Chang W.E."/>
            <person name="Higgs B.W."/>
            <person name="Demirev P."/>
            <person name="Lindquist J."/>
            <person name="Liem A."/>
            <person name="Fochler E."/>
            <person name="Read T.D."/>
            <person name="Tapia R."/>
            <person name="Johnson S."/>
            <person name="Bishop-Lilly K.A."/>
            <person name="Detter C."/>
            <person name="Han C."/>
            <person name="Sozhamannan S."/>
            <person name="Rosenzweig C.N."/>
            <person name="Skowronski E.W."/>
        </authorList>
    </citation>
    <scope>NUCLEOTIDE SEQUENCE [LARGE SCALE GENOMIC DNA]</scope>
    <source>
        <strain evidence="13 14">MLST1</strain>
    </source>
</reference>
<proteinExistence type="predicted"/>
<dbReference type="CDD" id="cd00082">
    <property type="entry name" value="HisKA"/>
    <property type="match status" value="1"/>
</dbReference>
<evidence type="ECO:0000259" key="12">
    <source>
        <dbReference type="PROSITE" id="PS50885"/>
    </source>
</evidence>
<gene>
    <name evidence="13" type="ORF">CWE09_12200</name>
</gene>
<dbReference type="AlphaFoldDB" id="A0A432W3M9"/>
<dbReference type="GO" id="GO:0000155">
    <property type="term" value="F:phosphorelay sensor kinase activity"/>
    <property type="evidence" value="ECO:0007669"/>
    <property type="project" value="InterPro"/>
</dbReference>
<evidence type="ECO:0000256" key="2">
    <source>
        <dbReference type="ARBA" id="ARBA00004651"/>
    </source>
</evidence>
<dbReference type="InterPro" id="IPR036097">
    <property type="entry name" value="HisK_dim/P_sf"/>
</dbReference>
<comment type="subcellular location">
    <subcellularLocation>
        <location evidence="2">Cell membrane</location>
        <topology evidence="2">Multi-pass membrane protein</topology>
    </subcellularLocation>
</comment>
<dbReference type="InterPro" id="IPR004358">
    <property type="entry name" value="Sig_transdc_His_kin-like_C"/>
</dbReference>
<dbReference type="InterPro" id="IPR050980">
    <property type="entry name" value="2C_sensor_his_kinase"/>
</dbReference>
<dbReference type="CDD" id="cd06225">
    <property type="entry name" value="HAMP"/>
    <property type="match status" value="1"/>
</dbReference>
<feature type="domain" description="Histidine kinase" evidence="11">
    <location>
        <begin position="242"/>
        <end position="454"/>
    </location>
</feature>
<dbReference type="InterPro" id="IPR003594">
    <property type="entry name" value="HATPase_dom"/>
</dbReference>
<evidence type="ECO:0000256" key="3">
    <source>
        <dbReference type="ARBA" id="ARBA00012438"/>
    </source>
</evidence>
<comment type="catalytic activity">
    <reaction evidence="1">
        <text>ATP + protein L-histidine = ADP + protein N-phospho-L-histidine.</text>
        <dbReference type="EC" id="2.7.13.3"/>
    </reaction>
</comment>
<organism evidence="13 14">
    <name type="scientific">Aliidiomarina minuta</name>
    <dbReference type="NCBI Taxonomy" id="880057"/>
    <lineage>
        <taxon>Bacteria</taxon>
        <taxon>Pseudomonadati</taxon>
        <taxon>Pseudomonadota</taxon>
        <taxon>Gammaproteobacteria</taxon>
        <taxon>Alteromonadales</taxon>
        <taxon>Idiomarinaceae</taxon>
        <taxon>Aliidiomarina</taxon>
    </lineage>
</organism>
<evidence type="ECO:0000259" key="11">
    <source>
        <dbReference type="PROSITE" id="PS50109"/>
    </source>
</evidence>
<dbReference type="SMART" id="SM00388">
    <property type="entry name" value="HisKA"/>
    <property type="match status" value="1"/>
</dbReference>
<keyword evidence="5" id="KW-0597">Phosphoprotein</keyword>
<keyword evidence="10" id="KW-1133">Transmembrane helix</keyword>
<evidence type="ECO:0000313" key="13">
    <source>
        <dbReference type="EMBL" id="RUO23906.1"/>
    </source>
</evidence>
<feature type="domain" description="HAMP" evidence="12">
    <location>
        <begin position="180"/>
        <end position="234"/>
    </location>
</feature>
<dbReference type="PANTHER" id="PTHR44936">
    <property type="entry name" value="SENSOR PROTEIN CREC"/>
    <property type="match status" value="1"/>
</dbReference>
<keyword evidence="14" id="KW-1185">Reference proteome</keyword>
<dbReference type="InterPro" id="IPR036890">
    <property type="entry name" value="HATPase_C_sf"/>
</dbReference>
<dbReference type="EC" id="2.7.13.3" evidence="3"/>
<comment type="caution">
    <text evidence="13">The sequence shown here is derived from an EMBL/GenBank/DDBJ whole genome shotgun (WGS) entry which is preliminary data.</text>
</comment>
<dbReference type="Gene3D" id="3.30.565.10">
    <property type="entry name" value="Histidine kinase-like ATPase, C-terminal domain"/>
    <property type="match status" value="1"/>
</dbReference>
<name>A0A432W3M9_9GAMM</name>
<evidence type="ECO:0000256" key="7">
    <source>
        <dbReference type="ARBA" id="ARBA00022741"/>
    </source>
</evidence>
<evidence type="ECO:0000313" key="14">
    <source>
        <dbReference type="Proteomes" id="UP000288293"/>
    </source>
</evidence>